<proteinExistence type="predicted"/>
<keyword evidence="2" id="KW-1185">Reference proteome</keyword>
<evidence type="ECO:0000313" key="2">
    <source>
        <dbReference type="Proteomes" id="UP001501319"/>
    </source>
</evidence>
<comment type="caution">
    <text evidence="1">The sequence shown here is derived from an EMBL/GenBank/DDBJ whole genome shotgun (WGS) entry which is preliminary data.</text>
</comment>
<gene>
    <name evidence="1" type="ORF">GCM10009744_26680</name>
</gene>
<dbReference type="Proteomes" id="UP001501319">
    <property type="component" value="Unassembled WGS sequence"/>
</dbReference>
<dbReference type="RefSeq" id="WP_344111504.1">
    <property type="nucleotide sequence ID" value="NZ_BAAANE010000004.1"/>
</dbReference>
<reference evidence="1 2" key="1">
    <citation type="journal article" date="2019" name="Int. J. Syst. Evol. Microbiol.">
        <title>The Global Catalogue of Microorganisms (GCM) 10K type strain sequencing project: providing services to taxonomists for standard genome sequencing and annotation.</title>
        <authorList>
            <consortium name="The Broad Institute Genomics Platform"/>
            <consortium name="The Broad Institute Genome Sequencing Center for Infectious Disease"/>
            <person name="Wu L."/>
            <person name="Ma J."/>
        </authorList>
    </citation>
    <scope>NUCLEOTIDE SEQUENCE [LARGE SCALE GENOMIC DNA]</scope>
    <source>
        <strain evidence="1 2">JCM 14306</strain>
    </source>
</reference>
<sequence length="233" mass="24967">MKAPILVSGVLLLGVLGGVGGYVGGAWLEQPSPVDEVAAAAPLAGFPTQEPLPRKTPEPNTLAGLKADELTFRTQSFTVRADSGASLRLSIRMARGWQLTRDPKAPREVKFLDPLKERGVRVESGLAPKQSTTDSMHELVNNLKSSQAYENDLRILSQTDSQVTGVDGQPRTVSTLTYTYIPIKTRRYVVVRWVATGGDDTATVEMSVTGLPQDAAGLAPVLAEATKSVQLKD</sequence>
<accession>A0ABN2FB17</accession>
<organism evidence="1 2">
    <name type="scientific">Kribbella alba</name>
    <dbReference type="NCBI Taxonomy" id="190197"/>
    <lineage>
        <taxon>Bacteria</taxon>
        <taxon>Bacillati</taxon>
        <taxon>Actinomycetota</taxon>
        <taxon>Actinomycetes</taxon>
        <taxon>Propionibacteriales</taxon>
        <taxon>Kribbellaceae</taxon>
        <taxon>Kribbella</taxon>
    </lineage>
</organism>
<name>A0ABN2FB17_9ACTN</name>
<protein>
    <recommendedName>
        <fullName evidence="3">LppX_LprAFG lipoprotein</fullName>
    </recommendedName>
</protein>
<evidence type="ECO:0008006" key="3">
    <source>
        <dbReference type="Google" id="ProtNLM"/>
    </source>
</evidence>
<dbReference type="EMBL" id="BAAANE010000004">
    <property type="protein sequence ID" value="GAA1636297.1"/>
    <property type="molecule type" value="Genomic_DNA"/>
</dbReference>
<evidence type="ECO:0000313" key="1">
    <source>
        <dbReference type="EMBL" id="GAA1636297.1"/>
    </source>
</evidence>